<feature type="transmembrane region" description="Helical" evidence="6">
    <location>
        <begin position="122"/>
        <end position="145"/>
    </location>
</feature>
<reference evidence="9" key="1">
    <citation type="submission" date="2017-01" db="EMBL/GenBank/DDBJ databases">
        <authorList>
            <person name="Varghese N."/>
            <person name="Submissions S."/>
        </authorList>
    </citation>
    <scope>NUCLEOTIDE SEQUENCE [LARGE SCALE GENOMIC DNA]</scope>
    <source>
        <strain evidence="9">ATCC 12950</strain>
    </source>
</reference>
<dbReference type="AlphaFoldDB" id="A0A1N6TKM5"/>
<dbReference type="RefSeq" id="WP_076432948.1">
    <property type="nucleotide sequence ID" value="NZ_FTNI01000002.1"/>
</dbReference>
<feature type="domain" description="ABC-2 type transporter transmembrane" evidence="7">
    <location>
        <begin position="7"/>
        <end position="196"/>
    </location>
</feature>
<name>A0A1N6TKM5_9ACTN</name>
<evidence type="ECO:0000256" key="3">
    <source>
        <dbReference type="ARBA" id="ARBA00022989"/>
    </source>
</evidence>
<protein>
    <submittedName>
        <fullName evidence="8">ABC-2 type transport system permease protein</fullName>
    </submittedName>
</protein>
<evidence type="ECO:0000256" key="6">
    <source>
        <dbReference type="SAM" id="Phobius"/>
    </source>
</evidence>
<dbReference type="Proteomes" id="UP000186096">
    <property type="component" value="Unassembled WGS sequence"/>
</dbReference>
<dbReference type="OrthoDB" id="9786643at2"/>
<dbReference type="EMBL" id="FTNI01000002">
    <property type="protein sequence ID" value="SIQ53942.1"/>
    <property type="molecule type" value="Genomic_DNA"/>
</dbReference>
<dbReference type="GO" id="GO:0043190">
    <property type="term" value="C:ATP-binding cassette (ABC) transporter complex"/>
    <property type="evidence" value="ECO:0007669"/>
    <property type="project" value="InterPro"/>
</dbReference>
<keyword evidence="4 6" id="KW-0472">Membrane</keyword>
<keyword evidence="3 6" id="KW-1133">Transmembrane helix</keyword>
<evidence type="ECO:0000259" key="7">
    <source>
        <dbReference type="Pfam" id="PF01061"/>
    </source>
</evidence>
<feature type="transmembrane region" description="Helical" evidence="6">
    <location>
        <begin position="219"/>
        <end position="238"/>
    </location>
</feature>
<dbReference type="GO" id="GO:0140359">
    <property type="term" value="F:ABC-type transporter activity"/>
    <property type="evidence" value="ECO:0007669"/>
    <property type="project" value="InterPro"/>
</dbReference>
<feature type="transmembrane region" description="Helical" evidence="6">
    <location>
        <begin position="18"/>
        <end position="34"/>
    </location>
</feature>
<evidence type="ECO:0000256" key="1">
    <source>
        <dbReference type="ARBA" id="ARBA00004141"/>
    </source>
</evidence>
<dbReference type="InterPro" id="IPR051784">
    <property type="entry name" value="Nod_factor_ABC_transporter"/>
</dbReference>
<evidence type="ECO:0000256" key="4">
    <source>
        <dbReference type="ARBA" id="ARBA00023136"/>
    </source>
</evidence>
<proteinExistence type="predicted"/>
<evidence type="ECO:0000256" key="2">
    <source>
        <dbReference type="ARBA" id="ARBA00022692"/>
    </source>
</evidence>
<feature type="transmembrane region" description="Helical" evidence="6">
    <location>
        <begin position="157"/>
        <end position="176"/>
    </location>
</feature>
<accession>A0A1N6TKM5</accession>
<dbReference type="PIRSF" id="PIRSF006648">
    <property type="entry name" value="DrrB"/>
    <property type="match status" value="1"/>
</dbReference>
<organism evidence="8 9">
    <name type="scientific">Microbispora rosea</name>
    <dbReference type="NCBI Taxonomy" id="58117"/>
    <lineage>
        <taxon>Bacteria</taxon>
        <taxon>Bacillati</taxon>
        <taxon>Actinomycetota</taxon>
        <taxon>Actinomycetes</taxon>
        <taxon>Streptosporangiales</taxon>
        <taxon>Streptosporangiaceae</taxon>
        <taxon>Microbispora</taxon>
    </lineage>
</organism>
<gene>
    <name evidence="8" type="ORF">SAMN05421833_102398</name>
</gene>
<dbReference type="GO" id="GO:0046677">
    <property type="term" value="P:response to antibiotic"/>
    <property type="evidence" value="ECO:0007669"/>
    <property type="project" value="UniProtKB-KW"/>
</dbReference>
<evidence type="ECO:0000313" key="8">
    <source>
        <dbReference type="EMBL" id="SIQ53942.1"/>
    </source>
</evidence>
<evidence type="ECO:0000313" key="9">
    <source>
        <dbReference type="Proteomes" id="UP000186096"/>
    </source>
</evidence>
<comment type="subcellular location">
    <subcellularLocation>
        <location evidence="1">Membrane</location>
        <topology evidence="1">Multi-pass membrane protein</topology>
    </subcellularLocation>
</comment>
<dbReference type="PANTHER" id="PTHR43229">
    <property type="entry name" value="NODULATION PROTEIN J"/>
    <property type="match status" value="1"/>
</dbReference>
<sequence>MTGYLAFEIRRTLRDAKFLLFAVALPVGLYLLMADRFADQGAPASYVMGGVAAFGSMKAALDVGARTAVERGIGWQRQLRLTPLSGGGYLLAKASVAMVVALPPVAGVSLVAALVGGVHLSAGGWALAVLGVWAGTVPFALLGLLIGQFVGAQSLQAYQGAVVLVLSFVGGLFIPVSTFPDALATVAKVLPSYWLAQVGHAAALDGAGGVGGGEGSGQAALVLALYTLVLGVAVAVRYRRDTARA</sequence>
<dbReference type="InterPro" id="IPR000412">
    <property type="entry name" value="ABC_2_transport"/>
</dbReference>
<dbReference type="InterPro" id="IPR013525">
    <property type="entry name" value="ABC2_TM"/>
</dbReference>
<dbReference type="PANTHER" id="PTHR43229:SF2">
    <property type="entry name" value="NODULATION PROTEIN J"/>
    <property type="match status" value="1"/>
</dbReference>
<dbReference type="Pfam" id="PF01061">
    <property type="entry name" value="ABC2_membrane"/>
    <property type="match status" value="1"/>
</dbReference>
<dbReference type="STRING" id="58117.SAMN05421833_102398"/>
<keyword evidence="5" id="KW-0046">Antibiotic resistance</keyword>
<keyword evidence="9" id="KW-1185">Reference proteome</keyword>
<keyword evidence="2 6" id="KW-0812">Transmembrane</keyword>
<feature type="transmembrane region" description="Helical" evidence="6">
    <location>
        <begin position="90"/>
        <end position="116"/>
    </location>
</feature>
<evidence type="ECO:0000256" key="5">
    <source>
        <dbReference type="ARBA" id="ARBA00023251"/>
    </source>
</evidence>